<comment type="caution">
    <text evidence="2">The sequence shown here is derived from an EMBL/GenBank/DDBJ whole genome shotgun (WGS) entry which is preliminary data.</text>
</comment>
<evidence type="ECO:0000313" key="2">
    <source>
        <dbReference type="EMBL" id="MDN3565116.1"/>
    </source>
</evidence>
<accession>A0ABT8A5Z1</accession>
<organism evidence="2 3">
    <name type="scientific">Paeniroseomonas aquatica</name>
    <dbReference type="NCBI Taxonomy" id="373043"/>
    <lineage>
        <taxon>Bacteria</taxon>
        <taxon>Pseudomonadati</taxon>
        <taxon>Pseudomonadota</taxon>
        <taxon>Alphaproteobacteria</taxon>
        <taxon>Acetobacterales</taxon>
        <taxon>Acetobacteraceae</taxon>
        <taxon>Paeniroseomonas</taxon>
    </lineage>
</organism>
<gene>
    <name evidence="2" type="ORF">QWZ14_12160</name>
</gene>
<evidence type="ECO:0000256" key="1">
    <source>
        <dbReference type="SAM" id="MobiDB-lite"/>
    </source>
</evidence>
<reference evidence="3" key="1">
    <citation type="journal article" date="2019" name="Int. J. Syst. Evol. Microbiol.">
        <title>The Global Catalogue of Microorganisms (GCM) 10K type strain sequencing project: providing services to taxonomists for standard genome sequencing and annotation.</title>
        <authorList>
            <consortium name="The Broad Institute Genomics Platform"/>
            <consortium name="The Broad Institute Genome Sequencing Center for Infectious Disease"/>
            <person name="Wu L."/>
            <person name="Ma J."/>
        </authorList>
    </citation>
    <scope>NUCLEOTIDE SEQUENCE [LARGE SCALE GENOMIC DNA]</scope>
    <source>
        <strain evidence="3">CECT 7131</strain>
    </source>
</reference>
<sequence length="154" mass="16291">MQSPSTPNPARGLTLGPFAVDRDGTLQPREAGVRPAMQFAWRGRRCEALLSPEAVRLAAVAARIPSTAESGADRPQAFEAMAALPASLPPGWQARLLPDHRILLESHAALPEPPTATELVAAMVRFALAMDPYLDRLETACGGASSGTLNTWPG</sequence>
<keyword evidence="3" id="KW-1185">Reference proteome</keyword>
<evidence type="ECO:0000313" key="3">
    <source>
        <dbReference type="Proteomes" id="UP001529369"/>
    </source>
</evidence>
<dbReference type="EMBL" id="JAUFPN010000133">
    <property type="protein sequence ID" value="MDN3565116.1"/>
    <property type="molecule type" value="Genomic_DNA"/>
</dbReference>
<name>A0ABT8A5Z1_9PROT</name>
<proteinExistence type="predicted"/>
<protein>
    <submittedName>
        <fullName evidence="2">Uncharacterized protein</fullName>
    </submittedName>
</protein>
<feature type="region of interest" description="Disordered" evidence="1">
    <location>
        <begin position="1"/>
        <end position="23"/>
    </location>
</feature>
<dbReference type="Proteomes" id="UP001529369">
    <property type="component" value="Unassembled WGS sequence"/>
</dbReference>
<dbReference type="RefSeq" id="WP_290316937.1">
    <property type="nucleotide sequence ID" value="NZ_JAUFPN010000133.1"/>
</dbReference>